<reference evidence="4" key="1">
    <citation type="journal article" date="2020" name="mSystems">
        <title>Genome- and Community-Level Interaction Insights into Carbon Utilization and Element Cycling Functions of Hydrothermarchaeota in Hydrothermal Sediment.</title>
        <authorList>
            <person name="Zhou Z."/>
            <person name="Liu Y."/>
            <person name="Xu W."/>
            <person name="Pan J."/>
            <person name="Luo Z.H."/>
            <person name="Li M."/>
        </authorList>
    </citation>
    <scope>NUCLEOTIDE SEQUENCE [LARGE SCALE GENOMIC DNA]</scope>
    <source>
        <strain evidence="4">SpSt-86</strain>
    </source>
</reference>
<dbReference type="SUPFAM" id="SSF53187">
    <property type="entry name" value="Zn-dependent exopeptidases"/>
    <property type="match status" value="1"/>
</dbReference>
<protein>
    <submittedName>
        <fullName evidence="4">Amidohydrolase</fullName>
    </submittedName>
</protein>
<evidence type="ECO:0000313" key="4">
    <source>
        <dbReference type="EMBL" id="HGZ78781.1"/>
    </source>
</evidence>
<dbReference type="AlphaFoldDB" id="A0A832IDR8"/>
<sequence>MIEPEVLKLKDEVVQLRRTFHMYPEIEFDLHRTSQIVADYLESLGLEVKRNVAKTGVVGLLKGAKPGKTIMLRADMDALPLQELNDVPYKSKIDGAMHACGHDGHTAMLLVAAKVLASRRNELCGNVKFVFQPSEERFPPGGALPMIEEGVLENPKVDFAFGIHLWNALPVGTVGVRAGALLAAADEFRIVLKGKGGHGAYPHVCKDPVVTASELVLAMQTLVSRSVDPLESAVVTVGKIHAGTAFNIIPETTTLEGTVRTLNEQVRDTIKHRMKQMVRGICDAYGMDFELDYKDGTAVLINDPELTKLVRKVAEEVVGKDKVIEVPPSMGGEDMSFFLQRVPGVFYLVGSANPEKGLDKPHHSPYYDFDEDALIVGVQMHVSLVTKLLKESC</sequence>
<dbReference type="PANTHER" id="PTHR11014:SF63">
    <property type="entry name" value="METALLOPEPTIDASE, PUTATIVE (AFU_ORTHOLOGUE AFUA_6G09600)-RELATED"/>
    <property type="match status" value="1"/>
</dbReference>
<feature type="binding site" evidence="2">
    <location>
        <position position="100"/>
    </location>
    <ligand>
        <name>Mn(2+)</name>
        <dbReference type="ChEBI" id="CHEBI:29035"/>
        <label>2</label>
    </ligand>
</feature>
<dbReference type="InterPro" id="IPR017439">
    <property type="entry name" value="Amidohydrolase"/>
</dbReference>
<feature type="binding site" evidence="2">
    <location>
        <position position="136"/>
    </location>
    <ligand>
        <name>Mn(2+)</name>
        <dbReference type="ChEBI" id="CHEBI:29035"/>
        <label>2</label>
    </ligand>
</feature>
<dbReference type="InterPro" id="IPR002933">
    <property type="entry name" value="Peptidase_M20"/>
</dbReference>
<evidence type="ECO:0000259" key="3">
    <source>
        <dbReference type="Pfam" id="PF07687"/>
    </source>
</evidence>
<feature type="domain" description="Peptidase M20 dimerisation" evidence="3">
    <location>
        <begin position="187"/>
        <end position="279"/>
    </location>
</feature>
<accession>A0A832IDR8</accession>
<dbReference type="GO" id="GO:0050118">
    <property type="term" value="F:N-acetyldiaminopimelate deacetylase activity"/>
    <property type="evidence" value="ECO:0007669"/>
    <property type="project" value="UniProtKB-ARBA"/>
</dbReference>
<dbReference type="Pfam" id="PF07687">
    <property type="entry name" value="M20_dimer"/>
    <property type="match status" value="1"/>
</dbReference>
<dbReference type="InterPro" id="IPR036264">
    <property type="entry name" value="Bact_exopeptidase_dim_dom"/>
</dbReference>
<dbReference type="Gene3D" id="3.40.630.10">
    <property type="entry name" value="Zn peptidases"/>
    <property type="match status" value="1"/>
</dbReference>
<dbReference type="CDD" id="cd08021">
    <property type="entry name" value="M20_Acy1_YhaA-like"/>
    <property type="match status" value="1"/>
</dbReference>
<feature type="binding site" evidence="2">
    <location>
        <position position="164"/>
    </location>
    <ligand>
        <name>Mn(2+)</name>
        <dbReference type="ChEBI" id="CHEBI:29035"/>
        <label>2</label>
    </ligand>
</feature>
<dbReference type="GO" id="GO:0019877">
    <property type="term" value="P:diaminopimelate biosynthetic process"/>
    <property type="evidence" value="ECO:0007669"/>
    <property type="project" value="UniProtKB-ARBA"/>
</dbReference>
<dbReference type="PANTHER" id="PTHR11014">
    <property type="entry name" value="PEPTIDASE M20 FAMILY MEMBER"/>
    <property type="match status" value="1"/>
</dbReference>
<comment type="cofactor">
    <cofactor evidence="2">
        <name>Mn(2+)</name>
        <dbReference type="ChEBI" id="CHEBI:29035"/>
    </cofactor>
    <text evidence="2">The Mn(2+) ion enhances activity.</text>
</comment>
<dbReference type="InterPro" id="IPR011650">
    <property type="entry name" value="Peptidase_M20_dimer"/>
</dbReference>
<feature type="binding site" evidence="2">
    <location>
        <position position="102"/>
    </location>
    <ligand>
        <name>Mn(2+)</name>
        <dbReference type="ChEBI" id="CHEBI:29035"/>
        <label>2</label>
    </ligand>
</feature>
<dbReference type="Gene3D" id="3.30.70.360">
    <property type="match status" value="1"/>
</dbReference>
<dbReference type="GO" id="GO:0046872">
    <property type="term" value="F:metal ion binding"/>
    <property type="evidence" value="ECO:0007669"/>
    <property type="project" value="UniProtKB-KW"/>
</dbReference>
<dbReference type="SUPFAM" id="SSF55031">
    <property type="entry name" value="Bacterial exopeptidase dimerisation domain"/>
    <property type="match status" value="1"/>
</dbReference>
<evidence type="ECO:0000256" key="2">
    <source>
        <dbReference type="PIRSR" id="PIRSR005962-1"/>
    </source>
</evidence>
<keyword evidence="2" id="KW-0479">Metal-binding</keyword>
<dbReference type="Pfam" id="PF01546">
    <property type="entry name" value="Peptidase_M20"/>
    <property type="match status" value="1"/>
</dbReference>
<feature type="binding site" evidence="2">
    <location>
        <position position="363"/>
    </location>
    <ligand>
        <name>Mn(2+)</name>
        <dbReference type="ChEBI" id="CHEBI:29035"/>
        <label>2</label>
    </ligand>
</feature>
<dbReference type="NCBIfam" id="TIGR01891">
    <property type="entry name" value="amidohydrolases"/>
    <property type="match status" value="1"/>
</dbReference>
<evidence type="ECO:0000256" key="1">
    <source>
        <dbReference type="ARBA" id="ARBA00022801"/>
    </source>
</evidence>
<keyword evidence="2" id="KW-0464">Manganese</keyword>
<proteinExistence type="predicted"/>
<gene>
    <name evidence="4" type="ORF">ENW55_02210</name>
</gene>
<organism evidence="4">
    <name type="scientific">Pseudothermotoga hypogea</name>
    <dbReference type="NCBI Taxonomy" id="57487"/>
    <lineage>
        <taxon>Bacteria</taxon>
        <taxon>Thermotogati</taxon>
        <taxon>Thermotogota</taxon>
        <taxon>Thermotogae</taxon>
        <taxon>Thermotogales</taxon>
        <taxon>Thermotogaceae</taxon>
        <taxon>Pseudothermotoga</taxon>
    </lineage>
</organism>
<comment type="caution">
    <text evidence="4">The sequence shown here is derived from an EMBL/GenBank/DDBJ whole genome shotgun (WGS) entry which is preliminary data.</text>
</comment>
<keyword evidence="1 4" id="KW-0378">Hydrolase</keyword>
<dbReference type="EMBL" id="DTKQ01000017">
    <property type="protein sequence ID" value="HGZ78781.1"/>
    <property type="molecule type" value="Genomic_DNA"/>
</dbReference>
<dbReference type="FunFam" id="3.30.70.360:FF:000001">
    <property type="entry name" value="N-acetyldiaminopimelate deacetylase"/>
    <property type="match status" value="1"/>
</dbReference>
<name>A0A832IDR8_9THEM</name>
<dbReference type="PIRSF" id="PIRSF005962">
    <property type="entry name" value="Pept_M20D_amidohydro"/>
    <property type="match status" value="1"/>
</dbReference>